<accession>A0ABR2H7I5</accession>
<name>A0ABR2H7I5_9EUKA</name>
<dbReference type="SUPFAM" id="SSF56112">
    <property type="entry name" value="Protein kinase-like (PK-like)"/>
    <property type="match status" value="1"/>
</dbReference>
<dbReference type="PANTHER" id="PTHR44329:SF214">
    <property type="entry name" value="PROTEIN KINASE DOMAIN-CONTAINING PROTEIN"/>
    <property type="match status" value="1"/>
</dbReference>
<dbReference type="InterPro" id="IPR017441">
    <property type="entry name" value="Protein_kinase_ATP_BS"/>
</dbReference>
<reference evidence="6 7" key="1">
    <citation type="submission" date="2024-04" db="EMBL/GenBank/DDBJ databases">
        <title>Tritrichomonas musculus Genome.</title>
        <authorList>
            <person name="Alves-Ferreira E."/>
            <person name="Grigg M."/>
            <person name="Lorenzi H."/>
            <person name="Galac M."/>
        </authorList>
    </citation>
    <scope>NUCLEOTIDE SEQUENCE [LARGE SCALE GENOMIC DNA]</scope>
    <source>
        <strain evidence="6 7">EAF2021</strain>
    </source>
</reference>
<gene>
    <name evidence="6" type="ORF">M9Y10_026393</name>
</gene>
<keyword evidence="4" id="KW-0418">Kinase</keyword>
<evidence type="ECO:0000259" key="5">
    <source>
        <dbReference type="PROSITE" id="PS50011"/>
    </source>
</evidence>
<comment type="similarity">
    <text evidence="4">Belongs to the protein kinase superfamily.</text>
</comment>
<feature type="domain" description="Protein kinase" evidence="5">
    <location>
        <begin position="14"/>
        <end position="361"/>
    </location>
</feature>
<protein>
    <recommendedName>
        <fullName evidence="5">Protein kinase domain-containing protein</fullName>
    </recommendedName>
</protein>
<proteinExistence type="inferred from homology"/>
<keyword evidence="4" id="KW-0808">Transferase</keyword>
<dbReference type="InterPro" id="IPR051681">
    <property type="entry name" value="Ser/Thr_Kinases-Pseudokinases"/>
</dbReference>
<keyword evidence="2 3" id="KW-0067">ATP-binding</keyword>
<dbReference type="PROSITE" id="PS00108">
    <property type="entry name" value="PROTEIN_KINASE_ST"/>
    <property type="match status" value="1"/>
</dbReference>
<dbReference type="EMBL" id="JAPFFF010000039">
    <property type="protein sequence ID" value="KAK8842164.1"/>
    <property type="molecule type" value="Genomic_DNA"/>
</dbReference>
<evidence type="ECO:0000313" key="6">
    <source>
        <dbReference type="EMBL" id="KAK8842164.1"/>
    </source>
</evidence>
<dbReference type="PROSITE" id="PS00107">
    <property type="entry name" value="PROTEIN_KINASE_ATP"/>
    <property type="match status" value="1"/>
</dbReference>
<dbReference type="InterPro" id="IPR000719">
    <property type="entry name" value="Prot_kinase_dom"/>
</dbReference>
<dbReference type="InterPro" id="IPR008271">
    <property type="entry name" value="Ser/Thr_kinase_AS"/>
</dbReference>
<evidence type="ECO:0000256" key="1">
    <source>
        <dbReference type="ARBA" id="ARBA00022741"/>
    </source>
</evidence>
<dbReference type="Pfam" id="PF00069">
    <property type="entry name" value="Pkinase"/>
    <property type="match status" value="1"/>
</dbReference>
<dbReference type="InterPro" id="IPR011009">
    <property type="entry name" value="Kinase-like_dom_sf"/>
</dbReference>
<keyword evidence="4" id="KW-0723">Serine/threonine-protein kinase</keyword>
<evidence type="ECO:0000313" key="7">
    <source>
        <dbReference type="Proteomes" id="UP001470230"/>
    </source>
</evidence>
<keyword evidence="1 3" id="KW-0547">Nucleotide-binding</keyword>
<evidence type="ECO:0000256" key="3">
    <source>
        <dbReference type="PROSITE-ProRule" id="PRU10141"/>
    </source>
</evidence>
<comment type="caution">
    <text evidence="6">The sequence shown here is derived from an EMBL/GenBank/DDBJ whole genome shotgun (WGS) entry which is preliminary data.</text>
</comment>
<sequence>MEKNDFFFNTSDYEEPNKKIGEGAFGKVYLVENQEGKQFAAKIINVQNILSGKEQHLFMRESSILCKLKHPAIVKFYGINFHSFEDPTKLEPTILMEYLSHGSFKEILIKERQGLSDGDWNPTKKYICLLGISDALRYLHEQGVLHRDLKPENILIDDDYYPRVTDFGLSRCFSQALTKSLQLSMTGKIGTPVYMAPELLEDEEHFGFREKDDDDYDIIDDEELPTYKATFSQDQPIYYIFEYCYQNTPGKPKKLCEIHKSKNLNKFYFIEIVNSKTRKIDSIVEEKSPTVIYYTPSVLVPTKCKVSKAPETSSAAKETDNKLTISRCYRPYLFSSDGGVKRFVFANKSQDMKRSNHTLSD</sequence>
<organism evidence="6 7">
    <name type="scientific">Tritrichomonas musculus</name>
    <dbReference type="NCBI Taxonomy" id="1915356"/>
    <lineage>
        <taxon>Eukaryota</taxon>
        <taxon>Metamonada</taxon>
        <taxon>Parabasalia</taxon>
        <taxon>Tritrichomonadida</taxon>
        <taxon>Tritrichomonadidae</taxon>
        <taxon>Tritrichomonas</taxon>
    </lineage>
</organism>
<dbReference type="PANTHER" id="PTHR44329">
    <property type="entry name" value="SERINE/THREONINE-PROTEIN KINASE TNNI3K-RELATED"/>
    <property type="match status" value="1"/>
</dbReference>
<keyword evidence="7" id="KW-1185">Reference proteome</keyword>
<dbReference type="PROSITE" id="PS50011">
    <property type="entry name" value="PROTEIN_KINASE_DOM"/>
    <property type="match status" value="1"/>
</dbReference>
<dbReference type="SMART" id="SM00220">
    <property type="entry name" value="S_TKc"/>
    <property type="match status" value="1"/>
</dbReference>
<evidence type="ECO:0000256" key="2">
    <source>
        <dbReference type="ARBA" id="ARBA00022840"/>
    </source>
</evidence>
<evidence type="ECO:0000256" key="4">
    <source>
        <dbReference type="RuleBase" id="RU000304"/>
    </source>
</evidence>
<feature type="binding site" evidence="3">
    <location>
        <position position="42"/>
    </location>
    <ligand>
        <name>ATP</name>
        <dbReference type="ChEBI" id="CHEBI:30616"/>
    </ligand>
</feature>
<dbReference type="Proteomes" id="UP001470230">
    <property type="component" value="Unassembled WGS sequence"/>
</dbReference>
<dbReference type="Gene3D" id="1.10.510.10">
    <property type="entry name" value="Transferase(Phosphotransferase) domain 1"/>
    <property type="match status" value="1"/>
</dbReference>